<dbReference type="Gene3D" id="3.40.50.300">
    <property type="entry name" value="P-loop containing nucleotide triphosphate hydrolases"/>
    <property type="match status" value="1"/>
</dbReference>
<protein>
    <recommendedName>
        <fullName evidence="5">G domain-containing protein</fullName>
    </recommendedName>
</protein>
<evidence type="ECO:0000256" key="2">
    <source>
        <dbReference type="SAM" id="Phobius"/>
    </source>
</evidence>
<accession>A0AAV5A447</accession>
<feature type="compositionally biased region" description="Polar residues" evidence="1">
    <location>
        <begin position="519"/>
        <end position="528"/>
    </location>
</feature>
<feature type="transmembrane region" description="Helical" evidence="2">
    <location>
        <begin position="396"/>
        <end position="414"/>
    </location>
</feature>
<sequence length="544" mass="61565">MSTNPSQLPSRVEQTLAECPQFRILITGNTGIGKSSLVSKIFNVDLNELDIAHDRAGRANIEHGFTSSTNPRFILHDSQGYEPGNLNQWGVAEAFIKARAKHEHPQERVHAIWLCIETPRTGGRLLQVGDENLIKLALKLELPLLVIFTKYDLLITEKFKEFDKDNTTKSHTQSYSEHLQIDVQPYPERLQIATKRADDDFQQRVKGLPKHPTIEYITVSTNEKIFKDCLGSFQNLTKVTRRMLHHVEGELWVPWATAQQVNASQKIETSISEGFKKYWLDLGTNVVFEGFLMWDCVSRIHRDILEIWNFNDPDGLLTGNEFCTQMVQLTQPILIKSDKKEKDEGQSGYFSDLSDAVTVAGHIATGFAQALGVAGIAVATIKFLYKRYQRIPITSLYLASYITSLIIILRSLFIQTLTQDPPRPLTKDLVTFTWQTYVDNDANRILNSVKEATRGGEIENPELKVAGIIREFFHIEPDSHSLNREANRPDIGPAKNTKRIILKPEKSVSQTSSTLTSSPEEMSFTQGGSKKKKKFSFASIFNKK</sequence>
<dbReference type="AlphaFoldDB" id="A0AAV5A447"/>
<organism evidence="3 4">
    <name type="scientific">Clathrus columnatus</name>
    <dbReference type="NCBI Taxonomy" id="1419009"/>
    <lineage>
        <taxon>Eukaryota</taxon>
        <taxon>Fungi</taxon>
        <taxon>Dikarya</taxon>
        <taxon>Basidiomycota</taxon>
        <taxon>Agaricomycotina</taxon>
        <taxon>Agaricomycetes</taxon>
        <taxon>Phallomycetidae</taxon>
        <taxon>Phallales</taxon>
        <taxon>Clathraceae</taxon>
        <taxon>Clathrus</taxon>
    </lineage>
</organism>
<dbReference type="Proteomes" id="UP001050691">
    <property type="component" value="Unassembled WGS sequence"/>
</dbReference>
<feature type="transmembrane region" description="Helical" evidence="2">
    <location>
        <begin position="359"/>
        <end position="384"/>
    </location>
</feature>
<proteinExistence type="predicted"/>
<keyword evidence="2" id="KW-1133">Transmembrane helix</keyword>
<keyword evidence="4" id="KW-1185">Reference proteome</keyword>
<reference evidence="3" key="1">
    <citation type="submission" date="2021-10" db="EMBL/GenBank/DDBJ databases">
        <title>De novo Genome Assembly of Clathrus columnatus (Basidiomycota, Fungi) Using Illumina and Nanopore Sequence Data.</title>
        <authorList>
            <person name="Ogiso-Tanaka E."/>
            <person name="Itagaki H."/>
            <person name="Hosoya T."/>
            <person name="Hosaka K."/>
        </authorList>
    </citation>
    <scope>NUCLEOTIDE SEQUENCE</scope>
    <source>
        <strain evidence="3">MO-923</strain>
    </source>
</reference>
<gene>
    <name evidence="3" type="ORF">Clacol_002236</name>
</gene>
<evidence type="ECO:0000256" key="1">
    <source>
        <dbReference type="SAM" id="MobiDB-lite"/>
    </source>
</evidence>
<dbReference type="EMBL" id="BPWL01000003">
    <property type="protein sequence ID" value="GJJ08029.1"/>
    <property type="molecule type" value="Genomic_DNA"/>
</dbReference>
<keyword evidence="2" id="KW-0472">Membrane</keyword>
<dbReference type="InterPro" id="IPR027417">
    <property type="entry name" value="P-loop_NTPase"/>
</dbReference>
<name>A0AAV5A447_9AGAM</name>
<evidence type="ECO:0000313" key="4">
    <source>
        <dbReference type="Proteomes" id="UP001050691"/>
    </source>
</evidence>
<feature type="region of interest" description="Disordered" evidence="1">
    <location>
        <begin position="481"/>
        <end position="534"/>
    </location>
</feature>
<evidence type="ECO:0000313" key="3">
    <source>
        <dbReference type="EMBL" id="GJJ08029.1"/>
    </source>
</evidence>
<evidence type="ECO:0008006" key="5">
    <source>
        <dbReference type="Google" id="ProtNLM"/>
    </source>
</evidence>
<comment type="caution">
    <text evidence="3">The sequence shown here is derived from an EMBL/GenBank/DDBJ whole genome shotgun (WGS) entry which is preliminary data.</text>
</comment>
<keyword evidence="2" id="KW-0812">Transmembrane</keyword>
<dbReference type="SUPFAM" id="SSF52540">
    <property type="entry name" value="P-loop containing nucleoside triphosphate hydrolases"/>
    <property type="match status" value="1"/>
</dbReference>
<feature type="compositionally biased region" description="Low complexity" evidence="1">
    <location>
        <begin position="507"/>
        <end position="518"/>
    </location>
</feature>